<dbReference type="InterPro" id="IPR014752">
    <property type="entry name" value="Arrestin-like_C"/>
</dbReference>
<reference evidence="2 3" key="1">
    <citation type="submission" date="2015-01" db="EMBL/GenBank/DDBJ databases">
        <title>The Genome Sequence of Ochroconis gallopava CBS43764.</title>
        <authorList>
            <consortium name="The Broad Institute Genomics Platform"/>
            <person name="Cuomo C."/>
            <person name="de Hoog S."/>
            <person name="Gorbushina A."/>
            <person name="Stielow B."/>
            <person name="Teixiera M."/>
            <person name="Abouelleil A."/>
            <person name="Chapman S.B."/>
            <person name="Priest M."/>
            <person name="Young S.K."/>
            <person name="Wortman J."/>
            <person name="Nusbaum C."/>
            <person name="Birren B."/>
        </authorList>
    </citation>
    <scope>NUCLEOTIDE SEQUENCE [LARGE SCALE GENOMIC DNA]</scope>
    <source>
        <strain evidence="2 3">CBS 43764</strain>
    </source>
</reference>
<dbReference type="HOGENOM" id="CLU_489350_0_0_1"/>
<dbReference type="OrthoDB" id="2333384at2759"/>
<evidence type="ECO:0008006" key="4">
    <source>
        <dbReference type="Google" id="ProtNLM"/>
    </source>
</evidence>
<name>A0A0D2AI82_9PEZI</name>
<keyword evidence="3" id="KW-1185">Reference proteome</keyword>
<dbReference type="Proteomes" id="UP000053259">
    <property type="component" value="Unassembled WGS sequence"/>
</dbReference>
<dbReference type="AlphaFoldDB" id="A0A0D2AI82"/>
<evidence type="ECO:0000313" key="2">
    <source>
        <dbReference type="EMBL" id="KIW06563.1"/>
    </source>
</evidence>
<accession>A0A0D2AI82</accession>
<protein>
    <recommendedName>
        <fullName evidence="4">Arrestin-like N-terminal domain-containing protein</fullName>
    </recommendedName>
</protein>
<evidence type="ECO:0000256" key="1">
    <source>
        <dbReference type="SAM" id="MobiDB-lite"/>
    </source>
</evidence>
<dbReference type="VEuPathDB" id="FungiDB:PV09_02992"/>
<feature type="compositionally biased region" description="Basic and acidic residues" evidence="1">
    <location>
        <begin position="159"/>
        <end position="174"/>
    </location>
</feature>
<gene>
    <name evidence="2" type="ORF">PV09_02992</name>
</gene>
<feature type="region of interest" description="Disordered" evidence="1">
    <location>
        <begin position="159"/>
        <end position="196"/>
    </location>
</feature>
<proteinExistence type="predicted"/>
<dbReference type="Gene3D" id="2.60.40.640">
    <property type="match status" value="1"/>
</dbReference>
<dbReference type="EMBL" id="KN847535">
    <property type="protein sequence ID" value="KIW06563.1"/>
    <property type="molecule type" value="Genomic_DNA"/>
</dbReference>
<dbReference type="InParanoid" id="A0A0D2AI82"/>
<organism evidence="2 3">
    <name type="scientific">Verruconis gallopava</name>
    <dbReference type="NCBI Taxonomy" id="253628"/>
    <lineage>
        <taxon>Eukaryota</taxon>
        <taxon>Fungi</taxon>
        <taxon>Dikarya</taxon>
        <taxon>Ascomycota</taxon>
        <taxon>Pezizomycotina</taxon>
        <taxon>Dothideomycetes</taxon>
        <taxon>Pleosporomycetidae</taxon>
        <taxon>Venturiales</taxon>
        <taxon>Sympoventuriaceae</taxon>
        <taxon>Verruconis</taxon>
    </lineage>
</organism>
<evidence type="ECO:0000313" key="3">
    <source>
        <dbReference type="Proteomes" id="UP000053259"/>
    </source>
</evidence>
<dbReference type="GeneID" id="27310965"/>
<dbReference type="RefSeq" id="XP_016216432.1">
    <property type="nucleotide sequence ID" value="XM_016356126.1"/>
</dbReference>
<sequence>MPELTIRLHDARTRIYGPGDTVSGSVIFIPLFSARLRSLIVSLQGYCYTSSLSANAKVSHVVPFLRLSTSTMEETYTYIGETYEAPFSFKFPEDTDVVHEAGPDRLRSVFNQGPQALPSSVVICARNCVQTVRYMIEVEIHGRTRATCEETILFRQSEKRLRDGNASREQEESRNQLGDNAVREDRSSSPTSPRVDYETWRSDRSVYYHRPEMIRLPEAKGCSRLSLHALPMISTHHKSAVDRYKHAKNQNRGGLPRAFKSWKTPKMVFMPSIYCPQKTAVDQEIPLLLAVDTIRNPVWEGLGEEHQLVLEEFSLAVTAHNRTIMQNRPHKRRWGRCLELSYAVIQASGLAAQINLDAVPTPLVQNFKILPGTIPSFATYTLSRGYSIDVHFKFSFGDEQLEWGASMELTITADDSTRLAEGVHMDPLLFVDPKREPQYFWRSHVEAGAAESTSRSSIDPSNFNNVINMPGMQWETGHGRLPRTSFACATAQLRPELMPVKGGRGKAGALNIVAGVCGRPRRRYIRELEPVTRPLFTFQHGLGIDGARDHVCRAESV</sequence>